<keyword evidence="1" id="KW-0547">Nucleotide-binding</keyword>
<protein>
    <recommendedName>
        <fullName evidence="1">Aspartyl/glutamyl-tRNA(Asn/Gln) amidotransferase subunit C</fullName>
        <shortName evidence="1">Asp/Glu-ADT subunit C</shortName>
        <ecNumber evidence="1">6.3.5.-</ecNumber>
    </recommendedName>
</protein>
<evidence type="ECO:0000313" key="2">
    <source>
        <dbReference type="EMBL" id="MDN3578615.1"/>
    </source>
</evidence>
<dbReference type="NCBIfam" id="TIGR00135">
    <property type="entry name" value="gatC"/>
    <property type="match status" value="1"/>
</dbReference>
<reference evidence="2" key="1">
    <citation type="journal article" date="2014" name="Int. J. Syst. Evol. Microbiol.">
        <title>Complete genome of a new Firmicutes species belonging to the dominant human colonic microbiota ('Ruminococcus bicirculans') reveals two chromosomes and a selective capacity to utilize plant glucans.</title>
        <authorList>
            <consortium name="NISC Comparative Sequencing Program"/>
            <person name="Wegmann U."/>
            <person name="Louis P."/>
            <person name="Goesmann A."/>
            <person name="Henrissat B."/>
            <person name="Duncan S.H."/>
            <person name="Flint H.J."/>
        </authorList>
    </citation>
    <scope>NUCLEOTIDE SEQUENCE</scope>
    <source>
        <strain evidence="2">CECT 7703</strain>
    </source>
</reference>
<comment type="caution">
    <text evidence="2">The sequence shown here is derived from an EMBL/GenBank/DDBJ whole genome shotgun (WGS) entry which is preliminary data.</text>
</comment>
<dbReference type="EMBL" id="JAUFPU010000018">
    <property type="protein sequence ID" value="MDN3578615.1"/>
    <property type="molecule type" value="Genomic_DNA"/>
</dbReference>
<keyword evidence="1" id="KW-0436">Ligase</keyword>
<name>A0ABT8BA30_9NEIS</name>
<comment type="similarity">
    <text evidence="1">Belongs to the GatC family.</text>
</comment>
<dbReference type="InterPro" id="IPR003837">
    <property type="entry name" value="GatC"/>
</dbReference>
<dbReference type="RefSeq" id="WP_290333943.1">
    <property type="nucleotide sequence ID" value="NZ_JAUFPU010000018.1"/>
</dbReference>
<evidence type="ECO:0000313" key="3">
    <source>
        <dbReference type="Proteomes" id="UP001180081"/>
    </source>
</evidence>
<dbReference type="PANTHER" id="PTHR15004">
    <property type="entry name" value="GLUTAMYL-TRNA(GLN) AMIDOTRANSFERASE SUBUNIT C, MITOCHONDRIAL"/>
    <property type="match status" value="1"/>
</dbReference>
<dbReference type="InterPro" id="IPR036113">
    <property type="entry name" value="Asp/Glu-ADT_sf_sub_c"/>
</dbReference>
<dbReference type="HAMAP" id="MF_00122">
    <property type="entry name" value="GatC"/>
    <property type="match status" value="1"/>
</dbReference>
<dbReference type="Proteomes" id="UP001180081">
    <property type="component" value="Unassembled WGS sequence"/>
</dbReference>
<organism evidence="2 3">
    <name type="scientific">Chitinimonas viridis</name>
    <dbReference type="NCBI Taxonomy" id="664880"/>
    <lineage>
        <taxon>Bacteria</taxon>
        <taxon>Pseudomonadati</taxon>
        <taxon>Pseudomonadota</taxon>
        <taxon>Betaproteobacteria</taxon>
        <taxon>Neisseriales</taxon>
        <taxon>Chitinibacteraceae</taxon>
        <taxon>Chitinimonas</taxon>
    </lineage>
</organism>
<keyword evidence="1" id="KW-0067">ATP-binding</keyword>
<comment type="catalytic activity">
    <reaction evidence="1">
        <text>L-glutamyl-tRNA(Gln) + L-glutamine + ATP + H2O = L-glutaminyl-tRNA(Gln) + L-glutamate + ADP + phosphate + H(+)</text>
        <dbReference type="Rhea" id="RHEA:17521"/>
        <dbReference type="Rhea" id="RHEA-COMP:9681"/>
        <dbReference type="Rhea" id="RHEA-COMP:9684"/>
        <dbReference type="ChEBI" id="CHEBI:15377"/>
        <dbReference type="ChEBI" id="CHEBI:15378"/>
        <dbReference type="ChEBI" id="CHEBI:29985"/>
        <dbReference type="ChEBI" id="CHEBI:30616"/>
        <dbReference type="ChEBI" id="CHEBI:43474"/>
        <dbReference type="ChEBI" id="CHEBI:58359"/>
        <dbReference type="ChEBI" id="CHEBI:78520"/>
        <dbReference type="ChEBI" id="CHEBI:78521"/>
        <dbReference type="ChEBI" id="CHEBI:456216"/>
    </reaction>
</comment>
<dbReference type="EC" id="6.3.5.-" evidence="1"/>
<reference evidence="2" key="2">
    <citation type="submission" date="2023-06" db="EMBL/GenBank/DDBJ databases">
        <authorList>
            <person name="Lucena T."/>
            <person name="Sun Q."/>
        </authorList>
    </citation>
    <scope>NUCLEOTIDE SEQUENCE</scope>
    <source>
        <strain evidence="2">CECT 7703</strain>
    </source>
</reference>
<sequence length="95" mass="10507">MSLTQADVRRIARLARLQVNDTEVAEVEQKLNGILGLIEQLQAIDTEGVEPMSHARDVALRLREDVATETNRRAAFQAVAPAVEDGLYLVPKVIE</sequence>
<dbReference type="Gene3D" id="1.10.20.60">
    <property type="entry name" value="Glu-tRNAGln amidotransferase C subunit, N-terminal domain"/>
    <property type="match status" value="1"/>
</dbReference>
<comment type="function">
    <text evidence="1">Allows the formation of correctly charged Asn-tRNA(Asn) or Gln-tRNA(Gln) through the transamidation of misacylated Asp-tRNA(Asn) or Glu-tRNA(Gln) in organisms which lack either or both of asparaginyl-tRNA or glutaminyl-tRNA synthetases. The reaction takes place in the presence of glutamine and ATP through an activated phospho-Asp-tRNA(Asn) or phospho-Glu-tRNA(Gln).</text>
</comment>
<dbReference type="SUPFAM" id="SSF141000">
    <property type="entry name" value="Glu-tRNAGln amidotransferase C subunit"/>
    <property type="match status" value="1"/>
</dbReference>
<dbReference type="PANTHER" id="PTHR15004:SF0">
    <property type="entry name" value="GLUTAMYL-TRNA(GLN) AMIDOTRANSFERASE SUBUNIT C, MITOCHONDRIAL"/>
    <property type="match status" value="1"/>
</dbReference>
<gene>
    <name evidence="1 2" type="primary">gatC</name>
    <name evidence="2" type="ORF">QWZ03_17750</name>
</gene>
<evidence type="ECO:0000256" key="1">
    <source>
        <dbReference type="HAMAP-Rule" id="MF_00122"/>
    </source>
</evidence>
<accession>A0ABT8BA30</accession>
<comment type="catalytic activity">
    <reaction evidence="1">
        <text>L-aspartyl-tRNA(Asn) + L-glutamine + ATP + H2O = L-asparaginyl-tRNA(Asn) + L-glutamate + ADP + phosphate + 2 H(+)</text>
        <dbReference type="Rhea" id="RHEA:14513"/>
        <dbReference type="Rhea" id="RHEA-COMP:9674"/>
        <dbReference type="Rhea" id="RHEA-COMP:9677"/>
        <dbReference type="ChEBI" id="CHEBI:15377"/>
        <dbReference type="ChEBI" id="CHEBI:15378"/>
        <dbReference type="ChEBI" id="CHEBI:29985"/>
        <dbReference type="ChEBI" id="CHEBI:30616"/>
        <dbReference type="ChEBI" id="CHEBI:43474"/>
        <dbReference type="ChEBI" id="CHEBI:58359"/>
        <dbReference type="ChEBI" id="CHEBI:78515"/>
        <dbReference type="ChEBI" id="CHEBI:78516"/>
        <dbReference type="ChEBI" id="CHEBI:456216"/>
    </reaction>
</comment>
<comment type="subunit">
    <text evidence="1">Heterotrimer of A, B and C subunits.</text>
</comment>
<keyword evidence="3" id="KW-1185">Reference proteome</keyword>
<proteinExistence type="inferred from homology"/>
<keyword evidence="1" id="KW-0648">Protein biosynthesis</keyword>
<dbReference type="Pfam" id="PF02686">
    <property type="entry name" value="GatC"/>
    <property type="match status" value="1"/>
</dbReference>